<dbReference type="AlphaFoldDB" id="A0A6C1KAZ4"/>
<accession>A0A6C1KAZ4</accession>
<evidence type="ECO:0008006" key="3">
    <source>
        <dbReference type="Google" id="ProtNLM"/>
    </source>
</evidence>
<dbReference type="EMBL" id="VAUP01000037">
    <property type="protein sequence ID" value="TLX41438.1"/>
    <property type="molecule type" value="Genomic_DNA"/>
</dbReference>
<dbReference type="OrthoDB" id="9804454at2"/>
<dbReference type="SUPFAM" id="SSF51395">
    <property type="entry name" value="FMN-linked oxidoreductases"/>
    <property type="match status" value="1"/>
</dbReference>
<comment type="caution">
    <text evidence="1">The sequence shown here is derived from an EMBL/GenBank/DDBJ whole genome shotgun (WGS) entry which is preliminary data.</text>
</comment>
<organism evidence="1 2">
    <name type="scientific">Xanthobacter autotrophicus</name>
    <dbReference type="NCBI Taxonomy" id="280"/>
    <lineage>
        <taxon>Bacteria</taxon>
        <taxon>Pseudomonadati</taxon>
        <taxon>Pseudomonadota</taxon>
        <taxon>Alphaproteobacteria</taxon>
        <taxon>Hyphomicrobiales</taxon>
        <taxon>Xanthobacteraceae</taxon>
        <taxon>Xanthobacter</taxon>
    </lineage>
</organism>
<evidence type="ECO:0000313" key="1">
    <source>
        <dbReference type="EMBL" id="TLX41438.1"/>
    </source>
</evidence>
<gene>
    <name evidence="1" type="ORF">FBQ73_18410</name>
</gene>
<reference evidence="1 2" key="1">
    <citation type="submission" date="2019-05" db="EMBL/GenBank/DDBJ databases">
        <authorList>
            <person name="Zhou X."/>
        </authorList>
    </citation>
    <scope>NUCLEOTIDE SEQUENCE [LARGE SCALE GENOMIC DNA]</scope>
    <source>
        <strain evidence="1 2">DSM 432</strain>
    </source>
</reference>
<protein>
    <recommendedName>
        <fullName evidence="3">Oxidoreductase</fullName>
    </recommendedName>
</protein>
<dbReference type="InterPro" id="IPR013785">
    <property type="entry name" value="Aldolase_TIM"/>
</dbReference>
<dbReference type="Gene3D" id="3.20.20.70">
    <property type="entry name" value="Aldolase class I"/>
    <property type="match status" value="1"/>
</dbReference>
<proteinExistence type="predicted"/>
<sequence length="75" mass="8268">MSHLLSEILLGPLRLENRIVIAPMCRFSATNGQAGDWHLMHLGKAPWQYRDCAPATTRGLFAFAAEPTTTERTAG</sequence>
<dbReference type="Proteomes" id="UP000305131">
    <property type="component" value="Unassembled WGS sequence"/>
</dbReference>
<name>A0A6C1KAZ4_XANAU</name>
<evidence type="ECO:0000313" key="2">
    <source>
        <dbReference type="Proteomes" id="UP000305131"/>
    </source>
</evidence>